<gene>
    <name evidence="3" type="ORF">LJ751_10395</name>
</gene>
<dbReference type="InterPro" id="IPR036890">
    <property type="entry name" value="HATPase_C_sf"/>
</dbReference>
<dbReference type="GO" id="GO:0000155">
    <property type="term" value="F:phosphorelay sensor kinase activity"/>
    <property type="evidence" value="ECO:0007669"/>
    <property type="project" value="InterPro"/>
</dbReference>
<dbReference type="InterPro" id="IPR050640">
    <property type="entry name" value="Bact_2-comp_sensor_kinase"/>
</dbReference>
<evidence type="ECO:0000259" key="2">
    <source>
        <dbReference type="PROSITE" id="PS50109"/>
    </source>
</evidence>
<proteinExistence type="predicted"/>
<feature type="domain" description="Histidine kinase" evidence="2">
    <location>
        <begin position="297"/>
        <end position="397"/>
    </location>
</feature>
<organism evidence="3 4">
    <name type="scientific">Arthrobacter gengyunqii</name>
    <dbReference type="NCBI Taxonomy" id="2886940"/>
    <lineage>
        <taxon>Bacteria</taxon>
        <taxon>Bacillati</taxon>
        <taxon>Actinomycetota</taxon>
        <taxon>Actinomycetes</taxon>
        <taxon>Micrococcales</taxon>
        <taxon>Micrococcaceae</taxon>
        <taxon>Arthrobacter</taxon>
    </lineage>
</organism>
<dbReference type="SMART" id="SM00387">
    <property type="entry name" value="HATPase_c"/>
    <property type="match status" value="1"/>
</dbReference>
<dbReference type="InterPro" id="IPR005467">
    <property type="entry name" value="His_kinase_dom"/>
</dbReference>
<accession>A0A9X1M1W8</accession>
<dbReference type="GO" id="GO:0016020">
    <property type="term" value="C:membrane"/>
    <property type="evidence" value="ECO:0007669"/>
    <property type="project" value="InterPro"/>
</dbReference>
<keyword evidence="1 3" id="KW-0808">Transferase</keyword>
<comment type="caution">
    <text evidence="3">The sequence shown here is derived from an EMBL/GenBank/DDBJ whole genome shotgun (WGS) entry which is preliminary data.</text>
</comment>
<dbReference type="EMBL" id="JAJFZP010000008">
    <property type="protein sequence ID" value="MCC3269769.1"/>
    <property type="molecule type" value="Genomic_DNA"/>
</dbReference>
<evidence type="ECO:0000313" key="3">
    <source>
        <dbReference type="EMBL" id="MCC3269769.1"/>
    </source>
</evidence>
<dbReference type="RefSeq" id="WP_227908138.1">
    <property type="nucleotide sequence ID" value="NZ_CP095461.1"/>
</dbReference>
<keyword evidence="1 3" id="KW-0418">Kinase</keyword>
<protein>
    <submittedName>
        <fullName evidence="3">Sensor histidine kinase</fullName>
    </submittedName>
</protein>
<dbReference type="InterPro" id="IPR003594">
    <property type="entry name" value="HATPase_dom"/>
</dbReference>
<dbReference type="PROSITE" id="PS50109">
    <property type="entry name" value="HIS_KIN"/>
    <property type="match status" value="1"/>
</dbReference>
<evidence type="ECO:0000313" key="4">
    <source>
        <dbReference type="Proteomes" id="UP001139264"/>
    </source>
</evidence>
<sequence>MFSPAVDIAVICAVALVAVAAVAALGYRLSRSQRDLGSDTERAAYAALHTATLASRHLRAGLTASGAGKAGRHLRALLGCDTLVLADAAAVLAWEGSLPDVPVSRTRLLAASRTVLESGRTRVFRGASLRSLGFDDDDGGRQLLVCPLQVNRKTVGTLAVFAPAVSAGLVRAANDVAGWVAAQMELAELDTSRTLLMEAEVRALRAQISPHFIYNSLNAIASYITTDPVRARELVVEFADFTRYTFRRSGNFTTVAEELQAIDRYLLLERARFGDRLKISLQIGQEVLGTVIPFLSLQPLVENSVRHGLEAADGEGHITITATDAGAMAVITVEDNGVGMDPEYLQAVLAGHAEGDHVGLRNVDVRLRQVYGEDHGLVIDTAPGAGTLITMRIPKSQPGHRT</sequence>
<dbReference type="AlphaFoldDB" id="A0A9X1M1W8"/>
<dbReference type="Proteomes" id="UP001139264">
    <property type="component" value="Unassembled WGS sequence"/>
</dbReference>
<reference evidence="3" key="1">
    <citation type="submission" date="2021-10" db="EMBL/GenBank/DDBJ databases">
        <title>Novel species in genus Arthrobacter.</title>
        <authorList>
            <person name="Liu Y."/>
        </authorList>
    </citation>
    <scope>NUCLEOTIDE SEQUENCE</scope>
    <source>
        <strain evidence="3">Zg-Y809</strain>
    </source>
</reference>
<dbReference type="InterPro" id="IPR010559">
    <property type="entry name" value="Sig_transdc_His_kin_internal"/>
</dbReference>
<dbReference type="PANTHER" id="PTHR34220:SF7">
    <property type="entry name" value="SENSOR HISTIDINE KINASE YPDA"/>
    <property type="match status" value="1"/>
</dbReference>
<dbReference type="Pfam" id="PF02518">
    <property type="entry name" value="HATPase_c"/>
    <property type="match status" value="1"/>
</dbReference>
<evidence type="ECO:0000256" key="1">
    <source>
        <dbReference type="ARBA" id="ARBA00022777"/>
    </source>
</evidence>
<dbReference type="SUPFAM" id="SSF55874">
    <property type="entry name" value="ATPase domain of HSP90 chaperone/DNA topoisomerase II/histidine kinase"/>
    <property type="match status" value="1"/>
</dbReference>
<name>A0A9X1M1W8_9MICC</name>
<dbReference type="PANTHER" id="PTHR34220">
    <property type="entry name" value="SENSOR HISTIDINE KINASE YPDA"/>
    <property type="match status" value="1"/>
</dbReference>
<dbReference type="Gene3D" id="3.30.565.10">
    <property type="entry name" value="Histidine kinase-like ATPase, C-terminal domain"/>
    <property type="match status" value="1"/>
</dbReference>
<dbReference type="Pfam" id="PF06580">
    <property type="entry name" value="His_kinase"/>
    <property type="match status" value="1"/>
</dbReference>